<protein>
    <submittedName>
        <fullName evidence="2">BZ3500_MvSof-1268-A1-R1_Chr6-2g08604 protein</fullName>
    </submittedName>
</protein>
<dbReference type="GO" id="GO:0042256">
    <property type="term" value="P:cytosolic ribosome assembly"/>
    <property type="evidence" value="ECO:0007669"/>
    <property type="project" value="TreeGrafter"/>
</dbReference>
<organism evidence="2 3">
    <name type="scientific">Microbotryum saponariae</name>
    <dbReference type="NCBI Taxonomy" id="289078"/>
    <lineage>
        <taxon>Eukaryota</taxon>
        <taxon>Fungi</taxon>
        <taxon>Dikarya</taxon>
        <taxon>Basidiomycota</taxon>
        <taxon>Pucciniomycotina</taxon>
        <taxon>Microbotryomycetes</taxon>
        <taxon>Microbotryales</taxon>
        <taxon>Microbotryaceae</taxon>
        <taxon>Microbotryum</taxon>
    </lineage>
</organism>
<dbReference type="GO" id="GO:0005759">
    <property type="term" value="C:mitochondrial matrix"/>
    <property type="evidence" value="ECO:0007669"/>
    <property type="project" value="InterPro"/>
</dbReference>
<accession>A0A2X0KPF1</accession>
<dbReference type="InterPro" id="IPR003428">
    <property type="entry name" value="MAM33"/>
</dbReference>
<feature type="region of interest" description="Disordered" evidence="1">
    <location>
        <begin position="133"/>
        <end position="168"/>
    </location>
</feature>
<sequence length="289" mass="31736">MLARQLTRSAPRSCKALLPAPTVAVARLGCSSRAYAAVPFTSALLSPLSVRNFSQTCTRFDQSALTAKLDEEINYEQEQAAETNNHEPDFLKEFKNQGVWEIIDEPGADEVILTRTFGQETIRLIFSISDIDADAPQPPELEPQEQDYIDTGASPDAGSGGLGDEATESPLDEDISIQAAITITKPGGGALSIDAVAQDGIFTINNVTFYKDAHIAISMSSEADWTRQGLYMGPAFENLDEGVQNEFEAFLEERGIDSNLAIFIAELAEHKEQKEYVSWLHNVKDFLER</sequence>
<evidence type="ECO:0000256" key="1">
    <source>
        <dbReference type="SAM" id="MobiDB-lite"/>
    </source>
</evidence>
<dbReference type="SUPFAM" id="SSF54529">
    <property type="entry name" value="Mitochondrial glycoprotein MAM33-like"/>
    <property type="match status" value="1"/>
</dbReference>
<dbReference type="Proteomes" id="UP000249723">
    <property type="component" value="Unassembled WGS sequence"/>
</dbReference>
<dbReference type="Pfam" id="PF02330">
    <property type="entry name" value="MAM33"/>
    <property type="match status" value="1"/>
</dbReference>
<dbReference type="AlphaFoldDB" id="A0A2X0KPF1"/>
<gene>
    <name evidence="2" type="ORF">BZ3500_MVSOF-1268-A1-R1_CHR6-2G08604</name>
</gene>
<reference evidence="3" key="1">
    <citation type="submission" date="2016-10" db="EMBL/GenBank/DDBJ databases">
        <authorList>
            <person name="Jeantristanb JTB J.-T."/>
            <person name="Ricardo R."/>
        </authorList>
    </citation>
    <scope>NUCLEOTIDE SEQUENCE [LARGE SCALE GENOMIC DNA]</scope>
</reference>
<dbReference type="OrthoDB" id="278212at2759"/>
<keyword evidence="3" id="KW-1185">Reference proteome</keyword>
<evidence type="ECO:0000313" key="3">
    <source>
        <dbReference type="Proteomes" id="UP000249723"/>
    </source>
</evidence>
<evidence type="ECO:0000313" key="2">
    <source>
        <dbReference type="EMBL" id="SCZ93316.1"/>
    </source>
</evidence>
<dbReference type="EMBL" id="FMWP01000047">
    <property type="protein sequence ID" value="SCZ93316.1"/>
    <property type="molecule type" value="Genomic_DNA"/>
</dbReference>
<dbReference type="Gene3D" id="3.10.280.10">
    <property type="entry name" value="Mitochondrial glycoprotein"/>
    <property type="match status" value="1"/>
</dbReference>
<dbReference type="PANTHER" id="PTHR10826">
    <property type="entry name" value="COMPLEMENT COMPONENT 1"/>
    <property type="match status" value="1"/>
</dbReference>
<dbReference type="InterPro" id="IPR036561">
    <property type="entry name" value="MAM33_sf"/>
</dbReference>
<proteinExistence type="predicted"/>
<dbReference type="STRING" id="289078.A0A2X0KPF1"/>
<dbReference type="PANTHER" id="PTHR10826:SF1">
    <property type="entry name" value="COMPLEMENT COMPONENT 1 Q SUBCOMPONENT-BINDING PROTEIN, MITOCHONDRIAL"/>
    <property type="match status" value="1"/>
</dbReference>
<name>A0A2X0KPF1_9BASI</name>